<comment type="caution">
    <text evidence="1">The sequence shown here is derived from an EMBL/GenBank/DDBJ whole genome shotgun (WGS) entry which is preliminary data.</text>
</comment>
<dbReference type="BioCyc" id="LBOR1193007:G11KN-4733-MONOMER"/>
<proteinExistence type="predicted"/>
<accession>M3HLP2</accession>
<evidence type="ECO:0000313" key="1">
    <source>
        <dbReference type="EMBL" id="EMF98554.1"/>
    </source>
</evidence>
<dbReference type="AlphaFoldDB" id="M3HLP2"/>
<reference evidence="1 2" key="1">
    <citation type="submission" date="2013-01" db="EMBL/GenBank/DDBJ databases">
        <authorList>
            <person name="Harkins D.M."/>
            <person name="Durkin A.S."/>
            <person name="Brinkac L.M."/>
            <person name="Haft D.H."/>
            <person name="Selengut J.D."/>
            <person name="Sanka R."/>
            <person name="DePew J."/>
            <person name="Purushe J."/>
            <person name="Picardeau M."/>
            <person name="Werts C."/>
            <person name="Goarant C."/>
            <person name="Vinetz J.M."/>
            <person name="Sutton G.G."/>
            <person name="Nierman W.C."/>
            <person name="Fouts D.E."/>
        </authorList>
    </citation>
    <scope>NUCLEOTIDE SEQUENCE [LARGE SCALE GENOMIC DNA]</scope>
    <source>
        <strain evidence="1 2">200701203</strain>
    </source>
</reference>
<name>M3HLP2_LEPBO</name>
<organism evidence="1 2">
    <name type="scientific">Leptospira borgpetersenii str. 200701203</name>
    <dbReference type="NCBI Taxonomy" id="1193007"/>
    <lineage>
        <taxon>Bacteria</taxon>
        <taxon>Pseudomonadati</taxon>
        <taxon>Spirochaetota</taxon>
        <taxon>Spirochaetia</taxon>
        <taxon>Leptospirales</taxon>
        <taxon>Leptospiraceae</taxon>
        <taxon>Leptospira</taxon>
    </lineage>
</organism>
<dbReference type="Proteomes" id="UP000011783">
    <property type="component" value="Unassembled WGS sequence"/>
</dbReference>
<sequence>MQFQSMKNVIDDVILGIRTGDESYFKSDLKATLSTMNILFDIMRAPCQN</sequence>
<dbReference type="EMBL" id="AKWO02000084">
    <property type="protein sequence ID" value="EMF98554.1"/>
    <property type="molecule type" value="Genomic_DNA"/>
</dbReference>
<gene>
    <name evidence="1" type="ORF">LEP1GSC123_0094</name>
</gene>
<evidence type="ECO:0000313" key="2">
    <source>
        <dbReference type="Proteomes" id="UP000011783"/>
    </source>
</evidence>
<protein>
    <submittedName>
        <fullName evidence="1">Uncharacterized protein</fullName>
    </submittedName>
</protein>